<dbReference type="GO" id="GO:0005886">
    <property type="term" value="C:plasma membrane"/>
    <property type="evidence" value="ECO:0007669"/>
    <property type="project" value="UniProtKB-SubCell"/>
</dbReference>
<proteinExistence type="inferred from homology"/>
<evidence type="ECO:0000313" key="13">
    <source>
        <dbReference type="EMBL" id="GFT46215.1"/>
    </source>
</evidence>
<evidence type="ECO:0000256" key="1">
    <source>
        <dbReference type="ARBA" id="ARBA00004610"/>
    </source>
</evidence>
<gene>
    <name evidence="13" type="primary">shakB</name>
    <name evidence="12" type="synonym">inx</name>
    <name evidence="13" type="ORF">NPIL_412231</name>
</gene>
<keyword evidence="7" id="KW-0965">Cell junction</keyword>
<dbReference type="GO" id="GO:0005243">
    <property type="term" value="F:gap junction channel activity"/>
    <property type="evidence" value="ECO:0007669"/>
    <property type="project" value="TreeGrafter"/>
</dbReference>
<comment type="caution">
    <text evidence="13">The sequence shown here is derived from an EMBL/GenBank/DDBJ whole genome shotgun (WGS) entry which is preliminary data.</text>
</comment>
<evidence type="ECO:0000256" key="2">
    <source>
        <dbReference type="ARBA" id="ARBA00004651"/>
    </source>
</evidence>
<evidence type="ECO:0000256" key="6">
    <source>
        <dbReference type="ARBA" id="ARBA00022868"/>
    </source>
</evidence>
<protein>
    <recommendedName>
        <fullName evidence="12">Innexin</fullName>
    </recommendedName>
</protein>
<dbReference type="PRINTS" id="PR01262">
    <property type="entry name" value="INNEXIN"/>
</dbReference>
<dbReference type="PANTHER" id="PTHR11893:SF40">
    <property type="entry name" value="INNEXIN SHAKING-B"/>
    <property type="match status" value="1"/>
</dbReference>
<evidence type="ECO:0000256" key="11">
    <source>
        <dbReference type="ARBA" id="ARBA00023303"/>
    </source>
</evidence>
<keyword evidence="8 12" id="KW-1133">Transmembrane helix</keyword>
<comment type="function">
    <text evidence="12">Structural component of the gap junctions.</text>
</comment>
<dbReference type="Proteomes" id="UP000887013">
    <property type="component" value="Unassembled WGS sequence"/>
</dbReference>
<keyword evidence="9 12" id="KW-0406">Ion transport</keyword>
<sequence>MFNFIQSVGTVVQIEETRNDYEIFRLHYICTVGLFLIFFIVLTITQFVGHPISCEVTSSETIASINTFCWIHPPYVIPKAFEKQVGKEIAHPGLDDTKDPTQFYYIRYYQWVYFMHFLQAFFFYLPRWLWITWEGGKMKTLTRDFNNLLLPEKELNKKVSALSRYLVKSWSTHSAYVGQYFFCELLSLINVMGQFFILDTFFDGKFYDFGVKIVDFYTSHNYIHGANQTQDIMGNPMIMLFPRMTKCLFRKYGESSTIEVRDILCVMSLNVINEKFYVFLWFWFVILAILTTSSLVMNLFLIISASIRVCALRARFSHIHKRDLQTIAKMGTFSDWFMVDMIGRNIDHVIFKDLITDVAKELTHNKNA</sequence>
<keyword evidence="6" id="KW-0303">Gap junction</keyword>
<evidence type="ECO:0000313" key="14">
    <source>
        <dbReference type="Proteomes" id="UP000887013"/>
    </source>
</evidence>
<dbReference type="OrthoDB" id="5867527at2759"/>
<keyword evidence="10 12" id="KW-0472">Membrane</keyword>
<feature type="transmembrane region" description="Helical" evidence="12">
    <location>
        <begin position="276"/>
        <end position="303"/>
    </location>
</feature>
<name>A0A8X6TUW1_NEPPI</name>
<evidence type="ECO:0000256" key="3">
    <source>
        <dbReference type="ARBA" id="ARBA00022448"/>
    </source>
</evidence>
<dbReference type="AlphaFoldDB" id="A0A8X6TUW1"/>
<dbReference type="PANTHER" id="PTHR11893">
    <property type="entry name" value="INNEXIN"/>
    <property type="match status" value="1"/>
</dbReference>
<dbReference type="InterPro" id="IPR000990">
    <property type="entry name" value="Innexin"/>
</dbReference>
<feature type="transmembrane region" description="Helical" evidence="12">
    <location>
        <begin position="26"/>
        <end position="48"/>
    </location>
</feature>
<keyword evidence="11 12" id="KW-0407">Ion channel</keyword>
<keyword evidence="3 12" id="KW-0813">Transport</keyword>
<keyword evidence="14" id="KW-1185">Reference proteome</keyword>
<reference evidence="13" key="1">
    <citation type="submission" date="2020-08" db="EMBL/GenBank/DDBJ databases">
        <title>Multicomponent nature underlies the extraordinary mechanical properties of spider dragline silk.</title>
        <authorList>
            <person name="Kono N."/>
            <person name="Nakamura H."/>
            <person name="Mori M."/>
            <person name="Yoshida Y."/>
            <person name="Ohtoshi R."/>
            <person name="Malay A.D."/>
            <person name="Moran D.A.P."/>
            <person name="Tomita M."/>
            <person name="Numata K."/>
            <person name="Arakawa K."/>
        </authorList>
    </citation>
    <scope>NUCLEOTIDE SEQUENCE</scope>
</reference>
<evidence type="ECO:0000256" key="5">
    <source>
        <dbReference type="ARBA" id="ARBA00022692"/>
    </source>
</evidence>
<dbReference type="PROSITE" id="PS51013">
    <property type="entry name" value="PANNEXIN"/>
    <property type="match status" value="1"/>
</dbReference>
<accession>A0A8X6TUW1</accession>
<keyword evidence="4" id="KW-1003">Cell membrane</keyword>
<evidence type="ECO:0000256" key="9">
    <source>
        <dbReference type="ARBA" id="ARBA00023065"/>
    </source>
</evidence>
<dbReference type="GO" id="GO:0005921">
    <property type="term" value="C:gap junction"/>
    <property type="evidence" value="ECO:0007669"/>
    <property type="project" value="UniProtKB-SubCell"/>
</dbReference>
<comment type="subcellular location">
    <subcellularLocation>
        <location evidence="1">Cell junction</location>
        <location evidence="1">Gap junction</location>
    </subcellularLocation>
    <subcellularLocation>
        <location evidence="2 12">Cell membrane</location>
        <topology evidence="2 12">Multi-pass membrane protein</topology>
    </subcellularLocation>
</comment>
<feature type="transmembrane region" description="Helical" evidence="12">
    <location>
        <begin position="108"/>
        <end position="130"/>
    </location>
</feature>
<evidence type="ECO:0000256" key="12">
    <source>
        <dbReference type="RuleBase" id="RU010713"/>
    </source>
</evidence>
<comment type="caution">
    <text evidence="12">Lacks conserved residue(s) required for the propagation of feature annotation.</text>
</comment>
<evidence type="ECO:0000256" key="8">
    <source>
        <dbReference type="ARBA" id="ARBA00022989"/>
    </source>
</evidence>
<comment type="similarity">
    <text evidence="12">Belongs to the pannexin family.</text>
</comment>
<evidence type="ECO:0000256" key="4">
    <source>
        <dbReference type="ARBA" id="ARBA00022475"/>
    </source>
</evidence>
<keyword evidence="5 12" id="KW-0812">Transmembrane</keyword>
<dbReference type="EMBL" id="BMAW01111087">
    <property type="protein sequence ID" value="GFT46215.1"/>
    <property type="molecule type" value="Genomic_DNA"/>
</dbReference>
<evidence type="ECO:0000256" key="7">
    <source>
        <dbReference type="ARBA" id="ARBA00022949"/>
    </source>
</evidence>
<evidence type="ECO:0000256" key="10">
    <source>
        <dbReference type="ARBA" id="ARBA00023136"/>
    </source>
</evidence>
<organism evidence="13 14">
    <name type="scientific">Nephila pilipes</name>
    <name type="common">Giant wood spider</name>
    <name type="synonym">Nephila maculata</name>
    <dbReference type="NCBI Taxonomy" id="299642"/>
    <lineage>
        <taxon>Eukaryota</taxon>
        <taxon>Metazoa</taxon>
        <taxon>Ecdysozoa</taxon>
        <taxon>Arthropoda</taxon>
        <taxon>Chelicerata</taxon>
        <taxon>Arachnida</taxon>
        <taxon>Araneae</taxon>
        <taxon>Araneomorphae</taxon>
        <taxon>Entelegynae</taxon>
        <taxon>Araneoidea</taxon>
        <taxon>Nephilidae</taxon>
        <taxon>Nephila</taxon>
    </lineage>
</organism>
<dbReference type="GO" id="GO:0034220">
    <property type="term" value="P:monoatomic ion transmembrane transport"/>
    <property type="evidence" value="ECO:0007669"/>
    <property type="project" value="UniProtKB-KW"/>
</dbReference>
<dbReference type="Pfam" id="PF00876">
    <property type="entry name" value="Innexin"/>
    <property type="match status" value="1"/>
</dbReference>